<dbReference type="Proteomes" id="UP000232638">
    <property type="component" value="Chromosome"/>
</dbReference>
<dbReference type="AlphaFoldDB" id="A0A2K8UFX6"/>
<dbReference type="Pfam" id="PF13635">
    <property type="entry name" value="DUF4143"/>
    <property type="match status" value="1"/>
</dbReference>
<evidence type="ECO:0000313" key="2">
    <source>
        <dbReference type="EMBL" id="AUB84031.1"/>
    </source>
</evidence>
<dbReference type="KEGG" id="tsy:THSYN_25910"/>
<dbReference type="InterPro" id="IPR025420">
    <property type="entry name" value="DUF4143"/>
</dbReference>
<feature type="domain" description="DUF4143" evidence="1">
    <location>
        <begin position="5"/>
        <end position="102"/>
    </location>
</feature>
<organism evidence="2 3">
    <name type="scientific">Candidatus Thiodictyon syntrophicum</name>
    <dbReference type="NCBI Taxonomy" id="1166950"/>
    <lineage>
        <taxon>Bacteria</taxon>
        <taxon>Pseudomonadati</taxon>
        <taxon>Pseudomonadota</taxon>
        <taxon>Gammaproteobacteria</taxon>
        <taxon>Chromatiales</taxon>
        <taxon>Chromatiaceae</taxon>
        <taxon>Thiodictyon</taxon>
    </lineage>
</organism>
<reference evidence="2 3" key="1">
    <citation type="submission" date="2017-03" db="EMBL/GenBank/DDBJ databases">
        <title>Complete genome sequence of Candidatus 'Thiodictyon syntrophicum' sp. nov. strain Cad16T, a photolithoautotroph purple sulfur bacterium isolated from an alpine meromictic lake.</title>
        <authorList>
            <person name="Luedin S.M."/>
            <person name="Pothier J.F."/>
            <person name="Danza F."/>
            <person name="Storelli N."/>
            <person name="Wittwer M."/>
            <person name="Tonolla M."/>
        </authorList>
    </citation>
    <scope>NUCLEOTIDE SEQUENCE [LARGE SCALE GENOMIC DNA]</scope>
    <source>
        <strain evidence="2 3">Cad16T</strain>
    </source>
</reference>
<keyword evidence="3" id="KW-1185">Reference proteome</keyword>
<evidence type="ECO:0000259" key="1">
    <source>
        <dbReference type="Pfam" id="PF13635"/>
    </source>
</evidence>
<dbReference type="EMBL" id="CP020370">
    <property type="protein sequence ID" value="AUB84031.1"/>
    <property type="molecule type" value="Genomic_DNA"/>
</dbReference>
<dbReference type="PANTHER" id="PTHR43566">
    <property type="entry name" value="CONSERVED PROTEIN"/>
    <property type="match status" value="1"/>
</dbReference>
<dbReference type="RefSeq" id="WP_100921701.1">
    <property type="nucleotide sequence ID" value="NZ_CP020370.1"/>
</dbReference>
<name>A0A2K8UFX6_9GAMM</name>
<dbReference type="PANTHER" id="PTHR43566:SF2">
    <property type="entry name" value="DUF4143 DOMAIN-CONTAINING PROTEIN"/>
    <property type="match status" value="1"/>
</dbReference>
<sequence length="161" mass="17457">MSCPLPAWSENLGKRLIKAPKIHLIDSGLAAHLTGYRALPAGRESTAFDHLLEGFVVGELRKQAGWSQTRVGLWHYRTTSGREVDCVLEGPAGRLVGVEVKAAATLGAKDFAGLESLAADAPERFHAGVLLYTGERALCFGERLWAIPVWDLWQGPPDLNA</sequence>
<gene>
    <name evidence="2" type="ORF">THSYN_25910</name>
</gene>
<dbReference type="OrthoDB" id="9771844at2"/>
<protein>
    <recommendedName>
        <fullName evidence="1">DUF4143 domain-containing protein</fullName>
    </recommendedName>
</protein>
<evidence type="ECO:0000313" key="3">
    <source>
        <dbReference type="Proteomes" id="UP000232638"/>
    </source>
</evidence>
<accession>A0A2K8UFX6</accession>
<proteinExistence type="predicted"/>